<reference evidence="8 9" key="1">
    <citation type="submission" date="2023-10" db="EMBL/GenBank/DDBJ databases">
        <title>Comparative genomics analysis reveals potential genetic determinants of host preference in Cryptosporidium xiaoi.</title>
        <authorList>
            <person name="Xiao L."/>
            <person name="Li J."/>
        </authorList>
    </citation>
    <scope>NUCLEOTIDE SEQUENCE [LARGE SCALE GENOMIC DNA]</scope>
    <source>
        <strain evidence="8 9">52996</strain>
    </source>
</reference>
<dbReference type="Gene3D" id="2.60.120.200">
    <property type="match status" value="1"/>
</dbReference>
<evidence type="ECO:0000256" key="5">
    <source>
        <dbReference type="ARBA" id="ARBA00023136"/>
    </source>
</evidence>
<keyword evidence="3" id="KW-0732">Signal</keyword>
<sequence>MSHNFQLFLKVIFRLNLSLFLLFCNISFLNETILLSASDPSLAAHPSHESIRQQKIDKITMVRHSFESPLTLDTTLAEWDLAMATIPVKKSLVLVPGVKNRTGQFWNKGSLNTSHFEIYLTFEVISVSPDVKQEGEGFAMWFVSESYGSIYPKSSEDLENWNLLGYKNNPKGIGVLFSFLDRNNKKNPSISLLLSDGNKVFSPHTDVPTHIGVYFNFINLEEPLTFRLYVSPESGITGQIRTTPTSKWIDCFRADSADIPESVKNGGFIGFTSYTGPESNDQSSKAADRISIINLNVYNLDLNRAGEEVADSLKYESGYNKDHVEVTDLLRETHVHGDKDVSEALKAFSQILYKHITEATPREQAIHRTLNTLLSQVQKLSNEVKEMQRILTIHTGTNHSETLNFVQTEIVGLKTLFDRHSKHHTNSLMELEGTIKNKEDVATQVHNSIKSQYSTTSIVSIALIVIILVFGLIVWKKVRDIEKKHLL</sequence>
<dbReference type="CDD" id="cd07308">
    <property type="entry name" value="lectin_leg-like"/>
    <property type="match status" value="1"/>
</dbReference>
<dbReference type="PANTHER" id="PTHR12223:SF28">
    <property type="entry name" value="LECTIN, MANNOSE BINDING 1 LIKE"/>
    <property type="match status" value="1"/>
</dbReference>
<keyword evidence="4 6" id="KW-1133">Transmembrane helix</keyword>
<evidence type="ECO:0000256" key="4">
    <source>
        <dbReference type="ARBA" id="ARBA00022989"/>
    </source>
</evidence>
<dbReference type="GO" id="GO:0005537">
    <property type="term" value="F:D-mannose binding"/>
    <property type="evidence" value="ECO:0007669"/>
    <property type="project" value="TreeGrafter"/>
</dbReference>
<feature type="transmembrane region" description="Helical" evidence="6">
    <location>
        <begin position="453"/>
        <end position="475"/>
    </location>
</feature>
<dbReference type="InterPro" id="IPR005052">
    <property type="entry name" value="Lectin_leg"/>
</dbReference>
<evidence type="ECO:0000313" key="9">
    <source>
        <dbReference type="Proteomes" id="UP001311799"/>
    </source>
</evidence>
<feature type="domain" description="L-type lectin-like" evidence="7">
    <location>
        <begin position="58"/>
        <end position="300"/>
    </location>
</feature>
<dbReference type="GO" id="GO:0006888">
    <property type="term" value="P:endoplasmic reticulum to Golgi vesicle-mediated transport"/>
    <property type="evidence" value="ECO:0007669"/>
    <property type="project" value="TreeGrafter"/>
</dbReference>
<evidence type="ECO:0000313" key="8">
    <source>
        <dbReference type="EMBL" id="KAK6590365.1"/>
    </source>
</evidence>
<dbReference type="SUPFAM" id="SSF49899">
    <property type="entry name" value="Concanavalin A-like lectins/glucanases"/>
    <property type="match status" value="1"/>
</dbReference>
<dbReference type="PANTHER" id="PTHR12223">
    <property type="entry name" value="VESICULAR MANNOSE-BINDING LECTIN"/>
    <property type="match status" value="1"/>
</dbReference>
<evidence type="ECO:0000259" key="7">
    <source>
        <dbReference type="PROSITE" id="PS51328"/>
    </source>
</evidence>
<dbReference type="PROSITE" id="PS51328">
    <property type="entry name" value="L_LECTIN_LIKE"/>
    <property type="match status" value="1"/>
</dbReference>
<dbReference type="GO" id="GO:0005793">
    <property type="term" value="C:endoplasmic reticulum-Golgi intermediate compartment"/>
    <property type="evidence" value="ECO:0007669"/>
    <property type="project" value="TreeGrafter"/>
</dbReference>
<keyword evidence="2 6" id="KW-0812">Transmembrane</keyword>
<evidence type="ECO:0000256" key="2">
    <source>
        <dbReference type="ARBA" id="ARBA00022692"/>
    </source>
</evidence>
<dbReference type="InterPro" id="IPR051136">
    <property type="entry name" value="Intracellular_Lectin-GPT"/>
</dbReference>
<protein>
    <submittedName>
        <fullName evidence="8">ERGIC3-like mannose binding lectin that is a type I membrane</fullName>
    </submittedName>
</protein>
<dbReference type="Pfam" id="PF03388">
    <property type="entry name" value="Lectin_leg-like"/>
    <property type="match status" value="1"/>
</dbReference>
<organism evidence="8 9">
    <name type="scientific">Cryptosporidium xiaoi</name>
    <dbReference type="NCBI Taxonomy" id="659607"/>
    <lineage>
        <taxon>Eukaryota</taxon>
        <taxon>Sar</taxon>
        <taxon>Alveolata</taxon>
        <taxon>Apicomplexa</taxon>
        <taxon>Conoidasida</taxon>
        <taxon>Coccidia</taxon>
        <taxon>Eucoccidiorida</taxon>
        <taxon>Eimeriorina</taxon>
        <taxon>Cryptosporidiidae</taxon>
        <taxon>Cryptosporidium</taxon>
    </lineage>
</organism>
<name>A0AAV9Y1N4_9CRYT</name>
<gene>
    <name evidence="8" type="ORF">RS030_162552</name>
</gene>
<evidence type="ECO:0000256" key="1">
    <source>
        <dbReference type="ARBA" id="ARBA00004479"/>
    </source>
</evidence>
<dbReference type="EMBL" id="JAWDEY010000007">
    <property type="protein sequence ID" value="KAK6590365.1"/>
    <property type="molecule type" value="Genomic_DNA"/>
</dbReference>
<dbReference type="Proteomes" id="UP001311799">
    <property type="component" value="Unassembled WGS sequence"/>
</dbReference>
<dbReference type="AlphaFoldDB" id="A0AAV9Y1N4"/>
<evidence type="ECO:0000256" key="3">
    <source>
        <dbReference type="ARBA" id="ARBA00022729"/>
    </source>
</evidence>
<keyword evidence="9" id="KW-1185">Reference proteome</keyword>
<accession>A0AAV9Y1N4</accession>
<proteinExistence type="predicted"/>
<dbReference type="InterPro" id="IPR013320">
    <property type="entry name" value="ConA-like_dom_sf"/>
</dbReference>
<comment type="caution">
    <text evidence="8">The sequence shown here is derived from an EMBL/GenBank/DDBJ whole genome shotgun (WGS) entry which is preliminary data.</text>
</comment>
<dbReference type="GO" id="GO:0005789">
    <property type="term" value="C:endoplasmic reticulum membrane"/>
    <property type="evidence" value="ECO:0007669"/>
    <property type="project" value="TreeGrafter"/>
</dbReference>
<dbReference type="GO" id="GO:0030134">
    <property type="term" value="C:COPII-coated ER to Golgi transport vesicle"/>
    <property type="evidence" value="ECO:0007669"/>
    <property type="project" value="TreeGrafter"/>
</dbReference>
<evidence type="ECO:0000256" key="6">
    <source>
        <dbReference type="SAM" id="Phobius"/>
    </source>
</evidence>
<keyword evidence="5 6" id="KW-0472">Membrane</keyword>
<comment type="subcellular location">
    <subcellularLocation>
        <location evidence="1">Membrane</location>
        <topology evidence="1">Single-pass type I membrane protein</topology>
    </subcellularLocation>
</comment>
<dbReference type="GO" id="GO:0000139">
    <property type="term" value="C:Golgi membrane"/>
    <property type="evidence" value="ECO:0007669"/>
    <property type="project" value="TreeGrafter"/>
</dbReference>